<organism evidence="3 4">
    <name type="scientific">Fodinibius salinus</name>
    <dbReference type="NCBI Taxonomy" id="860790"/>
    <lineage>
        <taxon>Bacteria</taxon>
        <taxon>Pseudomonadati</taxon>
        <taxon>Balneolota</taxon>
        <taxon>Balneolia</taxon>
        <taxon>Balneolales</taxon>
        <taxon>Balneolaceae</taxon>
        <taxon>Fodinibius</taxon>
    </lineage>
</organism>
<feature type="compositionally biased region" description="Acidic residues" evidence="2">
    <location>
        <begin position="187"/>
        <end position="199"/>
    </location>
</feature>
<name>A0A5D3YKK8_9BACT</name>
<reference evidence="3 4" key="1">
    <citation type="submission" date="2019-07" db="EMBL/GenBank/DDBJ databases">
        <title>Genomic Encyclopedia of Archaeal and Bacterial Type Strains, Phase II (KMG-II): from individual species to whole genera.</title>
        <authorList>
            <person name="Goeker M."/>
        </authorList>
    </citation>
    <scope>NUCLEOTIDE SEQUENCE [LARGE SCALE GENOMIC DNA]</scope>
    <source>
        <strain evidence="3 4">DSM 21935</strain>
    </source>
</reference>
<feature type="coiled-coil region" evidence="1">
    <location>
        <begin position="669"/>
        <end position="751"/>
    </location>
</feature>
<evidence type="ECO:0008006" key="5">
    <source>
        <dbReference type="Google" id="ProtNLM"/>
    </source>
</evidence>
<evidence type="ECO:0000256" key="1">
    <source>
        <dbReference type="SAM" id="Coils"/>
    </source>
</evidence>
<feature type="coiled-coil region" evidence="1">
    <location>
        <begin position="55"/>
        <end position="82"/>
    </location>
</feature>
<dbReference type="Proteomes" id="UP000324595">
    <property type="component" value="Unassembled WGS sequence"/>
</dbReference>
<feature type="compositionally biased region" description="Acidic residues" evidence="2">
    <location>
        <begin position="144"/>
        <end position="154"/>
    </location>
</feature>
<evidence type="ECO:0000313" key="3">
    <source>
        <dbReference type="EMBL" id="TYP93970.1"/>
    </source>
</evidence>
<sequence length="754" mass="88845">MPSATIEVFVNRTMEDSQQTSEYVYEDEQVFLTDQNNLFLKEGLEGEQKLCEVSADAVEDKVAELKNVFADLEQRIHESLEKESLTGDDIAGLREDVKTTVAIGNFNKLMDKIEDYESDLDESDAAEKEIANSEAEPEEKPEAEQEDTAAENTDEGSKPPESSETENDEEPQDDGSGESPDHQEATSETEEDSSDDDSLDYYREIVDKAQDLSKQSDWSYVSAELDELSRKWSDGPDVESDEVKKLFEKFNKAVDTFEDRREEHYEQQEKKRQQNLEKKKKLLKEFEGIVSNETWTATRRVSQMKSQWNSIGQLPSDKGEGLDERFEELVDTFDDHKVDRLVQKRQQEEDNLMGKLTVLEKMERVAENINHETTEWEEIAEKFEDLTKQWKEIGKVPREKSDEVWERYKKAQDNYYDQKYKYDPDHQSKVDRFSHKKEKICEEAEQLVEMDDIATAARKVNKLHHRWKKVGNLPQRLEDKLWNRFKSATDAFNEKKANNQDKIEEQEEEHYQQKLELIDKANAVKDTDDFEKGHSKMQSFMDRWKKIGPVPRKKSNKIWKKFKGAMDEFYDRRREHFKEVEEERKENLERKKELLEKLHELGQHEDPIEAVDIAKEVQEKFKNVGYVPIEKKNEMWKKYREACDVIYDRMRAAKSGDKFDQELAKANLDQEDRNEIQKLRKKYKKLKKEVRSLEKEAIRYKEKKTYFTPSGDGNSLLDEVDEKIASAEEKIETKEEKMDELTKKMDLIRRDSGD</sequence>
<dbReference type="InterPro" id="IPR007139">
    <property type="entry name" value="DUF349"/>
</dbReference>
<protein>
    <recommendedName>
        <fullName evidence="5">DUF349 domain-containing protein</fullName>
    </recommendedName>
</protein>
<feature type="region of interest" description="Disordered" evidence="2">
    <location>
        <begin position="118"/>
        <end position="204"/>
    </location>
</feature>
<comment type="caution">
    <text evidence="3">The sequence shown here is derived from an EMBL/GenBank/DDBJ whole genome shotgun (WGS) entry which is preliminary data.</text>
</comment>
<dbReference type="EMBL" id="VNHY01000002">
    <property type="protein sequence ID" value="TYP93970.1"/>
    <property type="molecule type" value="Genomic_DNA"/>
</dbReference>
<keyword evidence="4" id="KW-1185">Reference proteome</keyword>
<proteinExistence type="predicted"/>
<evidence type="ECO:0000313" key="4">
    <source>
        <dbReference type="Proteomes" id="UP000324595"/>
    </source>
</evidence>
<accession>A0A5D3YKK8</accession>
<dbReference type="Pfam" id="PF03993">
    <property type="entry name" value="DUF349"/>
    <property type="match status" value="5"/>
</dbReference>
<keyword evidence="1" id="KW-0175">Coiled coil</keyword>
<feature type="coiled-coil region" evidence="1">
    <location>
        <begin position="577"/>
        <end position="605"/>
    </location>
</feature>
<evidence type="ECO:0000256" key="2">
    <source>
        <dbReference type="SAM" id="MobiDB-lite"/>
    </source>
</evidence>
<gene>
    <name evidence="3" type="ORF">LX73_1687</name>
</gene>
<dbReference type="AlphaFoldDB" id="A0A5D3YKK8"/>
<feature type="compositionally biased region" description="Acidic residues" evidence="2">
    <location>
        <begin position="163"/>
        <end position="176"/>
    </location>
</feature>